<protein>
    <submittedName>
        <fullName evidence="2">Beta-lactamase-like protein</fullName>
    </submittedName>
</protein>
<evidence type="ECO:0000259" key="1">
    <source>
        <dbReference type="Pfam" id="PF12706"/>
    </source>
</evidence>
<dbReference type="Gene3D" id="3.60.15.10">
    <property type="entry name" value="Ribonuclease Z/Hydroxyacylglutathione hydrolase-like"/>
    <property type="match status" value="1"/>
</dbReference>
<organism evidence="2">
    <name type="scientific">hydrothermal vent metagenome</name>
    <dbReference type="NCBI Taxonomy" id="652676"/>
    <lineage>
        <taxon>unclassified sequences</taxon>
        <taxon>metagenomes</taxon>
        <taxon>ecological metagenomes</taxon>
    </lineage>
</organism>
<evidence type="ECO:0000313" key="2">
    <source>
        <dbReference type="EMBL" id="VAX08860.1"/>
    </source>
</evidence>
<dbReference type="EMBL" id="UOFY01000030">
    <property type="protein sequence ID" value="VAX08860.1"/>
    <property type="molecule type" value="Genomic_DNA"/>
</dbReference>
<feature type="domain" description="Metallo-beta-lactamase" evidence="1">
    <location>
        <begin position="46"/>
        <end position="259"/>
    </location>
</feature>
<dbReference type="AlphaFoldDB" id="A0A3B1BEP5"/>
<dbReference type="SUPFAM" id="SSF56281">
    <property type="entry name" value="Metallo-hydrolase/oxidoreductase"/>
    <property type="match status" value="1"/>
</dbReference>
<accession>A0A3B1BEP5</accession>
<gene>
    <name evidence="2" type="ORF">MNBD_GAMMA25-712</name>
</gene>
<dbReference type="GO" id="GO:0042781">
    <property type="term" value="F:3'-tRNA processing endoribonuclease activity"/>
    <property type="evidence" value="ECO:0007669"/>
    <property type="project" value="TreeGrafter"/>
</dbReference>
<name>A0A3B1BEP5_9ZZZZ</name>
<reference evidence="2" key="1">
    <citation type="submission" date="2018-06" db="EMBL/GenBank/DDBJ databases">
        <authorList>
            <person name="Zhirakovskaya E."/>
        </authorList>
    </citation>
    <scope>NUCLEOTIDE SEQUENCE</scope>
</reference>
<sequence length="294" mass="32513">MLGKNSHASDCQSDRVTLQMLGTGGPELITPSASTSYLIWLDNKARIVIDAGPGSAHNFKLSNARFADLSIFLFSHFHVDHSADFAAYIKGAFFTQRNIELQVYGPSGNLFVPSAEQFSQRLFSADNGLYPYLAEFIDPDKTSTYKIKTRTIEWSYKNLEVQTIFNDQDFVIKAAPVHHGPFPALAWRVEVAGCVISFSGDMSGRLGTLAELAEGSDLLIAHNAITEDVTGRAQLLHMKPSYIGKAAAQAKVKKLLLTHRMTHSRTHTIETLELIKKNYTGAITIPRDLDSFHP</sequence>
<proteinExistence type="predicted"/>
<dbReference type="InterPro" id="IPR036866">
    <property type="entry name" value="RibonucZ/Hydroxyglut_hydro"/>
</dbReference>
<dbReference type="InterPro" id="IPR001279">
    <property type="entry name" value="Metallo-B-lactamas"/>
</dbReference>
<dbReference type="Pfam" id="PF12706">
    <property type="entry name" value="Lactamase_B_2"/>
    <property type="match status" value="1"/>
</dbReference>
<dbReference type="PANTHER" id="PTHR46018">
    <property type="entry name" value="ZINC PHOSPHODIESTERASE ELAC PROTEIN 1"/>
    <property type="match status" value="1"/>
</dbReference>
<dbReference type="PANTHER" id="PTHR46018:SF2">
    <property type="entry name" value="ZINC PHOSPHODIESTERASE ELAC PROTEIN 1"/>
    <property type="match status" value="1"/>
</dbReference>